<organism evidence="2 3">
    <name type="scientific">Candidatus Avoscillospira avicola</name>
    <dbReference type="NCBI Taxonomy" id="2840706"/>
    <lineage>
        <taxon>Bacteria</taxon>
        <taxon>Bacillati</taxon>
        <taxon>Bacillota</taxon>
        <taxon>Clostridia</taxon>
        <taxon>Eubacteriales</taxon>
        <taxon>Oscillospiraceae</taxon>
        <taxon>Oscillospiraceae incertae sedis</taxon>
        <taxon>Candidatus Avoscillospira</taxon>
    </lineage>
</organism>
<name>A0A9D1IVQ7_9FIRM</name>
<feature type="transmembrane region" description="Helical" evidence="1">
    <location>
        <begin position="6"/>
        <end position="27"/>
    </location>
</feature>
<sequence>MPIGAKIVLGVVLAVFAVLDGAVLWSLLRPGDERGQVVVWKAGSFTLTVAVGVLVLHVIADLVTAQPLSINPLIYLELMAAVYLVSLLRERKRHGG</sequence>
<dbReference type="AlphaFoldDB" id="A0A9D1IVQ7"/>
<feature type="transmembrane region" description="Helical" evidence="1">
    <location>
        <begin position="39"/>
        <end position="60"/>
    </location>
</feature>
<dbReference type="Proteomes" id="UP000824239">
    <property type="component" value="Unassembled WGS sequence"/>
</dbReference>
<reference evidence="2" key="1">
    <citation type="submission" date="2020-10" db="EMBL/GenBank/DDBJ databases">
        <authorList>
            <person name="Gilroy R."/>
        </authorList>
    </citation>
    <scope>NUCLEOTIDE SEQUENCE</scope>
    <source>
        <strain evidence="2">ChiBcec15-4380</strain>
    </source>
</reference>
<evidence type="ECO:0000313" key="2">
    <source>
        <dbReference type="EMBL" id="HIR50556.1"/>
    </source>
</evidence>
<gene>
    <name evidence="2" type="ORF">IAA53_04610</name>
</gene>
<protein>
    <submittedName>
        <fullName evidence="2">Uncharacterized protein</fullName>
    </submittedName>
</protein>
<proteinExistence type="predicted"/>
<feature type="transmembrane region" description="Helical" evidence="1">
    <location>
        <begin position="72"/>
        <end position="88"/>
    </location>
</feature>
<keyword evidence="1" id="KW-0812">Transmembrane</keyword>
<evidence type="ECO:0000313" key="3">
    <source>
        <dbReference type="Proteomes" id="UP000824239"/>
    </source>
</evidence>
<reference evidence="2" key="2">
    <citation type="journal article" date="2021" name="PeerJ">
        <title>Extensive microbial diversity within the chicken gut microbiome revealed by metagenomics and culture.</title>
        <authorList>
            <person name="Gilroy R."/>
            <person name="Ravi A."/>
            <person name="Getino M."/>
            <person name="Pursley I."/>
            <person name="Horton D.L."/>
            <person name="Alikhan N.F."/>
            <person name="Baker D."/>
            <person name="Gharbi K."/>
            <person name="Hall N."/>
            <person name="Watson M."/>
            <person name="Adriaenssens E.M."/>
            <person name="Foster-Nyarko E."/>
            <person name="Jarju S."/>
            <person name="Secka A."/>
            <person name="Antonio M."/>
            <person name="Oren A."/>
            <person name="Chaudhuri R.R."/>
            <person name="La Ragione R."/>
            <person name="Hildebrand F."/>
            <person name="Pallen M.J."/>
        </authorList>
    </citation>
    <scope>NUCLEOTIDE SEQUENCE</scope>
    <source>
        <strain evidence="2">ChiBcec15-4380</strain>
    </source>
</reference>
<dbReference type="EMBL" id="DVHE01000039">
    <property type="protein sequence ID" value="HIR50556.1"/>
    <property type="molecule type" value="Genomic_DNA"/>
</dbReference>
<keyword evidence="1" id="KW-1133">Transmembrane helix</keyword>
<accession>A0A9D1IVQ7</accession>
<keyword evidence="1" id="KW-0472">Membrane</keyword>
<evidence type="ECO:0000256" key="1">
    <source>
        <dbReference type="SAM" id="Phobius"/>
    </source>
</evidence>
<comment type="caution">
    <text evidence="2">The sequence shown here is derived from an EMBL/GenBank/DDBJ whole genome shotgun (WGS) entry which is preliminary data.</text>
</comment>